<dbReference type="PANTHER" id="PTHR30136:SF39">
    <property type="entry name" value="TRANSCRIPTIONAL REGULATORY PROTEIN"/>
    <property type="match status" value="1"/>
</dbReference>
<evidence type="ECO:0000256" key="3">
    <source>
        <dbReference type="ARBA" id="ARBA00023163"/>
    </source>
</evidence>
<dbReference type="InterPro" id="IPR050707">
    <property type="entry name" value="HTH_MetabolicPath_Reg"/>
</dbReference>
<gene>
    <name evidence="6" type="ORF">HW532_08100</name>
</gene>
<dbReference type="PROSITE" id="PS51078">
    <property type="entry name" value="ICLR_ED"/>
    <property type="match status" value="1"/>
</dbReference>
<dbReference type="Gene3D" id="1.10.10.10">
    <property type="entry name" value="Winged helix-like DNA-binding domain superfamily/Winged helix DNA-binding domain"/>
    <property type="match status" value="1"/>
</dbReference>
<keyword evidence="1" id="KW-0805">Transcription regulation</keyword>
<dbReference type="SUPFAM" id="SSF55781">
    <property type="entry name" value="GAF domain-like"/>
    <property type="match status" value="1"/>
</dbReference>
<dbReference type="Gene3D" id="3.30.450.40">
    <property type="match status" value="1"/>
</dbReference>
<accession>A0A7S8C3G6</accession>
<dbReference type="GO" id="GO:0003700">
    <property type="term" value="F:DNA-binding transcription factor activity"/>
    <property type="evidence" value="ECO:0007669"/>
    <property type="project" value="TreeGrafter"/>
</dbReference>
<dbReference type="GO" id="GO:0003677">
    <property type="term" value="F:DNA binding"/>
    <property type="evidence" value="ECO:0007669"/>
    <property type="project" value="UniProtKB-KW"/>
</dbReference>
<dbReference type="InterPro" id="IPR036388">
    <property type="entry name" value="WH-like_DNA-bd_sf"/>
</dbReference>
<dbReference type="Proteomes" id="UP000593594">
    <property type="component" value="Chromosome"/>
</dbReference>
<keyword evidence="7" id="KW-1185">Reference proteome</keyword>
<dbReference type="InterPro" id="IPR014757">
    <property type="entry name" value="Tscrpt_reg_IclR_C"/>
</dbReference>
<proteinExistence type="predicted"/>
<dbReference type="RefSeq" id="WP_213163902.1">
    <property type="nucleotide sequence ID" value="NZ_CP058214.1"/>
</dbReference>
<keyword evidence="3" id="KW-0804">Transcription</keyword>
<dbReference type="InterPro" id="IPR029016">
    <property type="entry name" value="GAF-like_dom_sf"/>
</dbReference>
<sequence>MDTATQHRDAESGGAQSVDRALGLLSLVARAGGKPVPIGALVEQSGLSRPTVRRMLLALMRAGLVEQDDVTRSYALGPESYVIGLMASRRFNLLDVSMDSLMALSAESGDTSFLSVRRGNQSVCLHREDGAFPIRTQALQAGERHPLGVGAGGMAILACLPDAEAGEIIAENAAILARDYPNYSPDLLHRHIGETRARGWALNPGLYLANSWAVGMALHAPDGQVIGALSIAALDSRMQPERQRELAALMTREARAVEHKLSRRLNFENPCTP</sequence>
<dbReference type="KEGG" id="kmn:HW532_08100"/>
<protein>
    <submittedName>
        <fullName evidence="6">IclR family transcriptional regulator</fullName>
    </submittedName>
</protein>
<dbReference type="Pfam" id="PF01614">
    <property type="entry name" value="IclR_C"/>
    <property type="match status" value="1"/>
</dbReference>
<evidence type="ECO:0000313" key="6">
    <source>
        <dbReference type="EMBL" id="QPC42665.1"/>
    </source>
</evidence>
<name>A0A7S8C3G6_9HYPH</name>
<dbReference type="SUPFAM" id="SSF46785">
    <property type="entry name" value="Winged helix' DNA-binding domain"/>
    <property type="match status" value="1"/>
</dbReference>
<dbReference type="PANTHER" id="PTHR30136">
    <property type="entry name" value="HELIX-TURN-HELIX TRANSCRIPTIONAL REGULATOR, ICLR FAMILY"/>
    <property type="match status" value="1"/>
</dbReference>
<dbReference type="Pfam" id="PF09339">
    <property type="entry name" value="HTH_IclR"/>
    <property type="match status" value="1"/>
</dbReference>
<dbReference type="EMBL" id="CP058214">
    <property type="protein sequence ID" value="QPC42665.1"/>
    <property type="molecule type" value="Genomic_DNA"/>
</dbReference>
<dbReference type="InterPro" id="IPR005471">
    <property type="entry name" value="Tscrpt_reg_IclR_N"/>
</dbReference>
<keyword evidence="2" id="KW-0238">DNA-binding</keyword>
<evidence type="ECO:0000256" key="1">
    <source>
        <dbReference type="ARBA" id="ARBA00023015"/>
    </source>
</evidence>
<organism evidence="6 7">
    <name type="scientific">Kaustia mangrovi</name>
    <dbReference type="NCBI Taxonomy" id="2593653"/>
    <lineage>
        <taxon>Bacteria</taxon>
        <taxon>Pseudomonadati</taxon>
        <taxon>Pseudomonadota</taxon>
        <taxon>Alphaproteobacteria</taxon>
        <taxon>Hyphomicrobiales</taxon>
        <taxon>Parvibaculaceae</taxon>
        <taxon>Kaustia</taxon>
    </lineage>
</organism>
<evidence type="ECO:0000256" key="2">
    <source>
        <dbReference type="ARBA" id="ARBA00023125"/>
    </source>
</evidence>
<evidence type="ECO:0000259" key="5">
    <source>
        <dbReference type="PROSITE" id="PS51078"/>
    </source>
</evidence>
<dbReference type="GO" id="GO:0045892">
    <property type="term" value="P:negative regulation of DNA-templated transcription"/>
    <property type="evidence" value="ECO:0007669"/>
    <property type="project" value="TreeGrafter"/>
</dbReference>
<feature type="domain" description="HTH iclR-type" evidence="4">
    <location>
        <begin position="15"/>
        <end position="78"/>
    </location>
</feature>
<dbReference type="SMART" id="SM00346">
    <property type="entry name" value="HTH_ICLR"/>
    <property type="match status" value="1"/>
</dbReference>
<feature type="domain" description="IclR-ED" evidence="5">
    <location>
        <begin position="79"/>
        <end position="263"/>
    </location>
</feature>
<evidence type="ECO:0000259" key="4">
    <source>
        <dbReference type="PROSITE" id="PS51077"/>
    </source>
</evidence>
<dbReference type="AlphaFoldDB" id="A0A7S8C3G6"/>
<dbReference type="PROSITE" id="PS51077">
    <property type="entry name" value="HTH_ICLR"/>
    <property type="match status" value="1"/>
</dbReference>
<dbReference type="InterPro" id="IPR036390">
    <property type="entry name" value="WH_DNA-bd_sf"/>
</dbReference>
<evidence type="ECO:0000313" key="7">
    <source>
        <dbReference type="Proteomes" id="UP000593594"/>
    </source>
</evidence>
<reference evidence="6 7" key="1">
    <citation type="submission" date="2020-06" db="EMBL/GenBank/DDBJ databases">
        <title>Genome sequence of 2 isolates from Red Sea Mangroves.</title>
        <authorList>
            <person name="Sefrji F."/>
            <person name="Michoud G."/>
            <person name="Merlino G."/>
            <person name="Daffonchio D."/>
        </authorList>
    </citation>
    <scope>NUCLEOTIDE SEQUENCE [LARGE SCALE GENOMIC DNA]</scope>
    <source>
        <strain evidence="6 7">R1DC25</strain>
    </source>
</reference>